<dbReference type="OrthoDB" id="204671at2157"/>
<keyword evidence="3" id="KW-1185">Reference proteome</keyword>
<evidence type="ECO:0000313" key="3">
    <source>
        <dbReference type="Proteomes" id="UP000219453"/>
    </source>
</evidence>
<sequence length="201" mass="21296">MMLTTHVLVGLALAAPVLLVAPELGPAALVGGAVGGAFPDADMYTAHRRTLHFPVYFSALALPTLVIAAAVTTPATVALGVGLLAAAIHCQMDAFGGGLELRPWKGTSERAVYDHYRGHWRSPRRWIRYDGAPEDFLLGVGLGVPLWLVLDGPFDTVVVVALVISAVYAAVRKRLPDLAPFVVSVAPDAVATYLPDEYEDA</sequence>
<organism evidence="2 3">
    <name type="scientific">Natronoarchaeum philippinense</name>
    <dbReference type="NCBI Taxonomy" id="558529"/>
    <lineage>
        <taxon>Archaea</taxon>
        <taxon>Methanobacteriati</taxon>
        <taxon>Methanobacteriota</taxon>
        <taxon>Stenosarchaea group</taxon>
        <taxon>Halobacteria</taxon>
        <taxon>Halobacteriales</taxon>
        <taxon>Natronoarchaeaceae</taxon>
    </lineage>
</organism>
<keyword evidence="1" id="KW-0812">Transmembrane</keyword>
<gene>
    <name evidence="2" type="ORF">SAMN06269185_0616</name>
</gene>
<accession>A0A285N583</accession>
<keyword evidence="1" id="KW-0472">Membrane</keyword>
<evidence type="ECO:0008006" key="4">
    <source>
        <dbReference type="Google" id="ProtNLM"/>
    </source>
</evidence>
<name>A0A285N583_NATPI</name>
<reference evidence="2 3" key="1">
    <citation type="submission" date="2017-09" db="EMBL/GenBank/DDBJ databases">
        <authorList>
            <person name="Ehlers B."/>
            <person name="Leendertz F.H."/>
        </authorList>
    </citation>
    <scope>NUCLEOTIDE SEQUENCE [LARGE SCALE GENOMIC DNA]</scope>
    <source>
        <strain evidence="2 3">DSM 27208</strain>
    </source>
</reference>
<dbReference type="Proteomes" id="UP000219453">
    <property type="component" value="Unassembled WGS sequence"/>
</dbReference>
<evidence type="ECO:0000256" key="1">
    <source>
        <dbReference type="SAM" id="Phobius"/>
    </source>
</evidence>
<dbReference type="RefSeq" id="WP_097007622.1">
    <property type="nucleotide sequence ID" value="NZ_OBEJ01000001.1"/>
</dbReference>
<proteinExistence type="predicted"/>
<dbReference type="AlphaFoldDB" id="A0A285N583"/>
<protein>
    <recommendedName>
        <fullName evidence="4">LexA-binding, inner membrane-associated hydrolase</fullName>
    </recommendedName>
</protein>
<keyword evidence="1" id="KW-1133">Transmembrane helix</keyword>
<feature type="transmembrane region" description="Helical" evidence="1">
    <location>
        <begin position="56"/>
        <end position="85"/>
    </location>
</feature>
<dbReference type="EMBL" id="OBEJ01000001">
    <property type="protein sequence ID" value="SNZ04602.1"/>
    <property type="molecule type" value="Genomic_DNA"/>
</dbReference>
<evidence type="ECO:0000313" key="2">
    <source>
        <dbReference type="EMBL" id="SNZ04602.1"/>
    </source>
</evidence>